<dbReference type="Gene3D" id="2.30.29.30">
    <property type="entry name" value="Pleckstrin-homology domain (PH domain)/Phosphotyrosine-binding domain (PTB)"/>
    <property type="match status" value="1"/>
</dbReference>
<feature type="region of interest" description="Disordered" evidence="3">
    <location>
        <begin position="1"/>
        <end position="132"/>
    </location>
</feature>
<feature type="compositionally biased region" description="Polar residues" evidence="3">
    <location>
        <begin position="1198"/>
        <end position="1211"/>
    </location>
</feature>
<feature type="compositionally biased region" description="Basic residues" evidence="3">
    <location>
        <begin position="47"/>
        <end position="67"/>
    </location>
</feature>
<dbReference type="Pfam" id="PF00168">
    <property type="entry name" value="C2"/>
    <property type="match status" value="1"/>
</dbReference>
<dbReference type="InterPro" id="IPR001936">
    <property type="entry name" value="RasGAP_dom"/>
</dbReference>
<protein>
    <recommendedName>
        <fullName evidence="9">Ras GTPase-activating protein nGAP</fullName>
    </recommendedName>
</protein>
<feature type="domain" description="Ras-GAP" evidence="6">
    <location>
        <begin position="398"/>
        <end position="590"/>
    </location>
</feature>
<dbReference type="InterPro" id="IPR023152">
    <property type="entry name" value="RasGAP_CS"/>
</dbReference>
<reference evidence="7 8" key="1">
    <citation type="submission" date="2024-02" db="EMBL/GenBank/DDBJ databases">
        <authorList>
            <person name="Daric V."/>
            <person name="Darras S."/>
        </authorList>
    </citation>
    <scope>NUCLEOTIDE SEQUENCE [LARGE SCALE GENOMIC DNA]</scope>
</reference>
<evidence type="ECO:0000256" key="1">
    <source>
        <dbReference type="ARBA" id="ARBA00022468"/>
    </source>
</evidence>
<feature type="region of interest" description="Disordered" evidence="3">
    <location>
        <begin position="800"/>
        <end position="819"/>
    </location>
</feature>
<dbReference type="InterPro" id="IPR000008">
    <property type="entry name" value="C2_dom"/>
</dbReference>
<dbReference type="SUPFAM" id="SSF50729">
    <property type="entry name" value="PH domain-like"/>
    <property type="match status" value="1"/>
</dbReference>
<sequence length="1456" mass="162856">MKRAPNNSPMMDIYDPYSTPNKSLPRTPRSGGRKKGKKFTFVSTRIGIRRSSSRRRHRSSSRRRNSLSRRSSGIHGIEPIDTTETRRRRQASEDGDAPTTPSKEALPTFLQRKIPPAIRRTKSSKATQGKENRPLLDMTSLMAQSSNLRNTEVELPFFMPAIESPDAIDLSNCSSQFQDGIVRPLHHSILGRDHCFEVVANETTRCFACESAGEREAWIEKIKRAINPNLDNMRRVEHQLILFVQEAKGLPTKKKYFCEICLDRKLCARTTSKWKNDSAIFWGEHFEFSSMPDVRDVTVHLYKDSDKKKKKDKDYIGLVNLEVRSLINQSSVEKWYNLSTPSGNNKSKTGESMALRIKARFLSTRVLPTEQYKAFGEHISLNYLNICRTLGNVIPVTKKDEIARILVHIMHGTGCTKEYMTEVVMDEVEKVEEESLIFRENTIGTKSVEAMLRLVGMKYLYDTLGDFVHALFNMEEECEVDGSRLPPQANLEVNQKNLHMSCEIALCKITNSVGIFPSELREVMASWRVRCEDAGRPRIANRLVTASLFLRLLCPAILNPSLFGLANEVPDPKISRILTLIAKVIQNLANRSRFDKEEYMQFMDKFIREKWDDMGEFINNVSDPTLPPLHKGFQGFIDLGKEFAKLHAFFVELMPTLDKKTIDALGELPDIIDKVSESLENPGKISSPYSTPKLERPDLTQIVEDVALTHDADQVRPAGCSNTPMIDRRNRLPSSAATSLLNLREFVNAAEDGQYDVPSTTANAYTPSHHGSHHSIPNSNNNNAGSHGSVRQTLSSTENLMTSSGGKQYGERPPLMFSNPAYQAQKGLNRSTPASVPAMHDTFNIQQSYDGQKQHSKKNNPTATAPARQSDVKNHAPLSFSNPLQAMSQQRHLETVFTTETVTYSAPTRFVVDSSPGRSYSGPRGPQRGPKDGTNSMSSDGSQSNVSSLSSRQSSTSTNSLSDAESPQPTPYHARDQQRRTPNSTASKSREGRSEMDGIADSQLLMSVETISTSVSNAHLKTGLQSQNQRGNKSEDIYKPQPKPRNATAQLSKGGSSFGGRKTSVPCLSPKWPHQGPRRGSADNIKSLHLNEEGGKYPSFHLKVDQEAILELNETTDAEMAPQNNRQGRNKAENSPVMSKDPDGFVTAPVTAVKSRVVVATSNANRVKTSKHAPTSNSQSKSHHNQSSGQARRGSHQKGVNQGQKNPSHPVSDSPAAFPPNTPEGPLSPEARTAQWILNNVSTPSKDLKQEEEMEVVLTPKDYEDRIIRLETEVERLRARETDVRRNVEQKEATLIEKLRNSEKREAKYRRQTDEKEQHFQKALQQMAALEADHKRERVELQAMLDSKDCMVNEQQKRINKLERKLHRLERSNPRPDPNASNPANFQRNADKIQGGPLSYIDDDADPNVSRGRKTKQTNDVPTTSATVTLTTDPYCNGQFYLHGLSSTSPSPSSSV</sequence>
<feature type="compositionally biased region" description="Low complexity" evidence="3">
    <location>
        <begin position="1423"/>
        <end position="1432"/>
    </location>
</feature>
<dbReference type="PROSITE" id="PS50003">
    <property type="entry name" value="PH_DOMAIN"/>
    <property type="match status" value="1"/>
</dbReference>
<feature type="region of interest" description="Disordered" evidence="3">
    <location>
        <begin position="758"/>
        <end position="793"/>
    </location>
</feature>
<dbReference type="CDD" id="cd05136">
    <property type="entry name" value="RasGAP_DAB2IP"/>
    <property type="match status" value="1"/>
</dbReference>
<dbReference type="Gene3D" id="1.10.506.10">
    <property type="entry name" value="GTPase Activation - p120gap, domain 1"/>
    <property type="match status" value="2"/>
</dbReference>
<feature type="compositionally biased region" description="Polar residues" evidence="3">
    <location>
        <begin position="1019"/>
        <end position="1031"/>
    </location>
</feature>
<accession>A0ABP0F8B2</accession>
<dbReference type="SMART" id="SM00323">
    <property type="entry name" value="RasGAP"/>
    <property type="match status" value="1"/>
</dbReference>
<dbReference type="Proteomes" id="UP001642483">
    <property type="component" value="Unassembled WGS sequence"/>
</dbReference>
<dbReference type="InterPro" id="IPR001849">
    <property type="entry name" value="PH_domain"/>
</dbReference>
<dbReference type="Pfam" id="PF25321">
    <property type="entry name" value="PH_RASGAP"/>
    <property type="match status" value="1"/>
</dbReference>
<feature type="compositionally biased region" description="Low complexity" evidence="3">
    <location>
        <begin position="914"/>
        <end position="928"/>
    </location>
</feature>
<feature type="compositionally biased region" description="Low complexity" evidence="3">
    <location>
        <begin position="1176"/>
        <end position="1188"/>
    </location>
</feature>
<dbReference type="PANTHER" id="PTHR10194">
    <property type="entry name" value="RAS GTPASE-ACTIVATING PROTEINS"/>
    <property type="match status" value="1"/>
</dbReference>
<feature type="domain" description="PH" evidence="4">
    <location>
        <begin position="193"/>
        <end position="227"/>
    </location>
</feature>
<gene>
    <name evidence="7" type="ORF">CVLEPA_LOCUS4361</name>
</gene>
<feature type="compositionally biased region" description="Low complexity" evidence="3">
    <location>
        <begin position="936"/>
        <end position="966"/>
    </location>
</feature>
<dbReference type="InterPro" id="IPR035892">
    <property type="entry name" value="C2_domain_sf"/>
</dbReference>
<dbReference type="Gene3D" id="2.60.40.150">
    <property type="entry name" value="C2 domain"/>
    <property type="match status" value="1"/>
</dbReference>
<dbReference type="PROSITE" id="PS50018">
    <property type="entry name" value="RAS_GTPASE_ACTIV_2"/>
    <property type="match status" value="1"/>
</dbReference>
<evidence type="ECO:0008006" key="9">
    <source>
        <dbReference type="Google" id="ProtNLM"/>
    </source>
</evidence>
<dbReference type="PROSITE" id="PS00509">
    <property type="entry name" value="RAS_GTPASE_ACTIV_1"/>
    <property type="match status" value="1"/>
</dbReference>
<evidence type="ECO:0000313" key="8">
    <source>
        <dbReference type="Proteomes" id="UP001642483"/>
    </source>
</evidence>
<organism evidence="7 8">
    <name type="scientific">Clavelina lepadiformis</name>
    <name type="common">Light-bulb sea squirt</name>
    <name type="synonym">Ascidia lepadiformis</name>
    <dbReference type="NCBI Taxonomy" id="159417"/>
    <lineage>
        <taxon>Eukaryota</taxon>
        <taxon>Metazoa</taxon>
        <taxon>Chordata</taxon>
        <taxon>Tunicata</taxon>
        <taxon>Ascidiacea</taxon>
        <taxon>Aplousobranchia</taxon>
        <taxon>Clavelinidae</taxon>
        <taxon>Clavelina</taxon>
    </lineage>
</organism>
<name>A0ABP0F8B2_CLALP</name>
<dbReference type="InterPro" id="IPR021887">
    <property type="entry name" value="DAB2P_C"/>
</dbReference>
<feature type="region of interest" description="Disordered" evidence="3">
    <location>
        <begin position="1363"/>
        <end position="1432"/>
    </location>
</feature>
<feature type="region of interest" description="Disordered" evidence="3">
    <location>
        <begin position="908"/>
        <end position="1000"/>
    </location>
</feature>
<evidence type="ECO:0000256" key="2">
    <source>
        <dbReference type="ARBA" id="ARBA00022553"/>
    </source>
</evidence>
<evidence type="ECO:0000256" key="3">
    <source>
        <dbReference type="SAM" id="MobiDB-lite"/>
    </source>
</evidence>
<dbReference type="Pfam" id="PF00616">
    <property type="entry name" value="RasGAP"/>
    <property type="match status" value="1"/>
</dbReference>
<dbReference type="InterPro" id="IPR008936">
    <property type="entry name" value="Rho_GTPase_activation_prot"/>
</dbReference>
<dbReference type="CDD" id="cd04013">
    <property type="entry name" value="C2_SynGAP_like"/>
    <property type="match status" value="1"/>
</dbReference>
<feature type="region of interest" description="Disordered" evidence="3">
    <location>
        <begin position="1161"/>
        <end position="1229"/>
    </location>
</feature>
<dbReference type="SUPFAM" id="SSF49562">
    <property type="entry name" value="C2 domain (Calcium/lipid-binding domain, CaLB)"/>
    <property type="match status" value="1"/>
</dbReference>
<feature type="compositionally biased region" description="Polar residues" evidence="3">
    <location>
        <begin position="1379"/>
        <end position="1388"/>
    </location>
</feature>
<dbReference type="SUPFAM" id="SSF48350">
    <property type="entry name" value="GTPase activation domain, GAP"/>
    <property type="match status" value="1"/>
</dbReference>
<feature type="region of interest" description="Disordered" evidence="3">
    <location>
        <begin position="1019"/>
        <end position="1086"/>
    </location>
</feature>
<feature type="compositionally biased region" description="Polar residues" evidence="3">
    <location>
        <begin position="1161"/>
        <end position="1175"/>
    </location>
</feature>
<keyword evidence="2" id="KW-0597">Phosphoprotein</keyword>
<evidence type="ECO:0000259" key="6">
    <source>
        <dbReference type="PROSITE" id="PS50018"/>
    </source>
</evidence>
<evidence type="ECO:0000259" key="5">
    <source>
        <dbReference type="PROSITE" id="PS50004"/>
    </source>
</evidence>
<dbReference type="SMART" id="SM00239">
    <property type="entry name" value="C2"/>
    <property type="match status" value="1"/>
</dbReference>
<evidence type="ECO:0000259" key="4">
    <source>
        <dbReference type="PROSITE" id="PS50003"/>
    </source>
</evidence>
<dbReference type="InterPro" id="IPR057606">
    <property type="entry name" value="SynGAP1-like_PH"/>
</dbReference>
<feature type="compositionally biased region" description="Basic and acidic residues" evidence="3">
    <location>
        <begin position="1363"/>
        <end position="1374"/>
    </location>
</feature>
<evidence type="ECO:0000313" key="7">
    <source>
        <dbReference type="EMBL" id="CAK8674685.1"/>
    </source>
</evidence>
<feature type="region of interest" description="Disordered" evidence="3">
    <location>
        <begin position="1111"/>
        <end position="1145"/>
    </location>
</feature>
<dbReference type="InterPro" id="IPR039360">
    <property type="entry name" value="Ras_GTPase"/>
</dbReference>
<dbReference type="InterPro" id="IPR011993">
    <property type="entry name" value="PH-like_dom_sf"/>
</dbReference>
<dbReference type="PROSITE" id="PS50004">
    <property type="entry name" value="C2"/>
    <property type="match status" value="1"/>
</dbReference>
<feature type="compositionally biased region" description="Low complexity" evidence="3">
    <location>
        <begin position="774"/>
        <end position="789"/>
    </location>
</feature>
<keyword evidence="8" id="KW-1185">Reference proteome</keyword>
<keyword evidence="1" id="KW-0343">GTPase activation</keyword>
<dbReference type="Pfam" id="PF12004">
    <property type="entry name" value="DAB2P_C"/>
    <property type="match status" value="1"/>
</dbReference>
<dbReference type="PANTHER" id="PTHR10194:SF60">
    <property type="entry name" value="RAS GTPASE-ACTIVATING PROTEIN RASKOL"/>
    <property type="match status" value="1"/>
</dbReference>
<dbReference type="EMBL" id="CAWYQH010000013">
    <property type="protein sequence ID" value="CAK8674685.1"/>
    <property type="molecule type" value="Genomic_DNA"/>
</dbReference>
<comment type="caution">
    <text evidence="7">The sequence shown here is derived from an EMBL/GenBank/DDBJ whole genome shotgun (WGS) entry which is preliminary data.</text>
</comment>
<feature type="region of interest" description="Disordered" evidence="3">
    <location>
        <begin position="849"/>
        <end position="879"/>
    </location>
</feature>
<feature type="domain" description="C2" evidence="5">
    <location>
        <begin position="218"/>
        <end position="336"/>
    </location>
</feature>
<proteinExistence type="predicted"/>